<sequence length="139" mass="13717">MADTTALPPCRRTVLKGAALAGVAGVGLTACGGSGTTVSDGPIELGAATEVPVGGAKLYREARIVVAQPTQGTYQAFSAVCTHQGCTCDKVEGTALSCPCHGSVFDAATGAVRTGPATKPLTKVDVQVEDGKLVAVTGG</sequence>
<keyword evidence="3" id="KW-0001">2Fe-2S</keyword>
<dbReference type="AlphaFoldDB" id="A0A238ZXM4"/>
<dbReference type="InterPro" id="IPR014349">
    <property type="entry name" value="Rieske_Fe-S_prot"/>
</dbReference>
<evidence type="ECO:0000256" key="5">
    <source>
        <dbReference type="ARBA" id="ARBA00023004"/>
    </source>
</evidence>
<dbReference type="PROSITE" id="PS51296">
    <property type="entry name" value="RIESKE"/>
    <property type="match status" value="1"/>
</dbReference>
<evidence type="ECO:0000256" key="6">
    <source>
        <dbReference type="ARBA" id="ARBA00023014"/>
    </source>
</evidence>
<dbReference type="PRINTS" id="PR00162">
    <property type="entry name" value="RIESKE"/>
</dbReference>
<dbReference type="RefSeq" id="WP_089222008.1">
    <property type="nucleotide sequence ID" value="NZ_FZOF01000001.1"/>
</dbReference>
<keyword evidence="7" id="KW-1015">Disulfide bond</keyword>
<comment type="cofactor">
    <cofactor evidence="9">
        <name>[2Fe-2S] cluster</name>
        <dbReference type="ChEBI" id="CHEBI:190135"/>
    </cofactor>
</comment>
<keyword evidence="6" id="KW-0411">Iron-sulfur</keyword>
<dbReference type="GO" id="GO:0016705">
    <property type="term" value="F:oxidoreductase activity, acting on paired donors, with incorporation or reduction of molecular oxygen"/>
    <property type="evidence" value="ECO:0007669"/>
    <property type="project" value="UniProtKB-ARBA"/>
</dbReference>
<reference evidence="11 12" key="1">
    <citation type="submission" date="2017-06" db="EMBL/GenBank/DDBJ databases">
        <authorList>
            <person name="Kim H.J."/>
            <person name="Triplett B.A."/>
        </authorList>
    </citation>
    <scope>NUCLEOTIDE SEQUENCE [LARGE SCALE GENOMIC DNA]</scope>
    <source>
        <strain evidence="11 12">CGMCC 4.1858</strain>
    </source>
</reference>
<gene>
    <name evidence="11" type="ORF">SAMN05216252_101638</name>
</gene>
<evidence type="ECO:0000256" key="7">
    <source>
        <dbReference type="ARBA" id="ARBA00023157"/>
    </source>
</evidence>
<dbReference type="EMBL" id="FZOF01000001">
    <property type="protein sequence ID" value="SNR88019.1"/>
    <property type="molecule type" value="Genomic_DNA"/>
</dbReference>
<dbReference type="InterPro" id="IPR017941">
    <property type="entry name" value="Rieske_2Fe-2S"/>
</dbReference>
<dbReference type="FunFam" id="2.102.10.10:FF:000016">
    <property type="entry name" value="Nitrite reductase/ring-hydroxylating ferredoxin subunit"/>
    <property type="match status" value="1"/>
</dbReference>
<keyword evidence="11" id="KW-0560">Oxidoreductase</keyword>
<keyword evidence="12" id="KW-1185">Reference proteome</keyword>
<dbReference type="GO" id="GO:0004497">
    <property type="term" value="F:monooxygenase activity"/>
    <property type="evidence" value="ECO:0007669"/>
    <property type="project" value="UniProtKB-ARBA"/>
</dbReference>
<dbReference type="OrthoDB" id="25106at2"/>
<dbReference type="SUPFAM" id="SSF50022">
    <property type="entry name" value="ISP domain"/>
    <property type="match status" value="1"/>
</dbReference>
<dbReference type="Gene3D" id="2.102.10.10">
    <property type="entry name" value="Rieske [2Fe-2S] iron-sulphur domain"/>
    <property type="match status" value="1"/>
</dbReference>
<evidence type="ECO:0000313" key="12">
    <source>
        <dbReference type="Proteomes" id="UP000198280"/>
    </source>
</evidence>
<keyword evidence="11" id="KW-0223">Dioxygenase</keyword>
<keyword evidence="5" id="KW-0408">Iron</keyword>
<evidence type="ECO:0000256" key="1">
    <source>
        <dbReference type="ARBA" id="ARBA00002494"/>
    </source>
</evidence>
<proteinExistence type="predicted"/>
<protein>
    <recommendedName>
        <fullName evidence="2">Cytochrome bc1 complex Rieske iron-sulfur subunit</fullName>
    </recommendedName>
    <alternativeName>
        <fullName evidence="8">Cytochrome bc1 reductase complex subunit QcrA</fullName>
    </alternativeName>
</protein>
<dbReference type="GO" id="GO:0016020">
    <property type="term" value="C:membrane"/>
    <property type="evidence" value="ECO:0007669"/>
    <property type="project" value="InterPro"/>
</dbReference>
<dbReference type="GO" id="GO:0046872">
    <property type="term" value="F:metal ion binding"/>
    <property type="evidence" value="ECO:0007669"/>
    <property type="project" value="UniProtKB-KW"/>
</dbReference>
<dbReference type="GO" id="GO:0051213">
    <property type="term" value="F:dioxygenase activity"/>
    <property type="evidence" value="ECO:0007669"/>
    <property type="project" value="UniProtKB-KW"/>
</dbReference>
<feature type="domain" description="Rieske" evidence="10">
    <location>
        <begin position="43"/>
        <end position="135"/>
    </location>
</feature>
<dbReference type="Proteomes" id="UP000198280">
    <property type="component" value="Unassembled WGS sequence"/>
</dbReference>
<evidence type="ECO:0000256" key="9">
    <source>
        <dbReference type="ARBA" id="ARBA00034078"/>
    </source>
</evidence>
<accession>A0A238ZXM4</accession>
<keyword evidence="4" id="KW-0479">Metal-binding</keyword>
<dbReference type="CDD" id="cd03467">
    <property type="entry name" value="Rieske"/>
    <property type="match status" value="1"/>
</dbReference>
<evidence type="ECO:0000256" key="2">
    <source>
        <dbReference type="ARBA" id="ARBA00015816"/>
    </source>
</evidence>
<dbReference type="PANTHER" id="PTHR10134">
    <property type="entry name" value="CYTOCHROME B-C1 COMPLEX SUBUNIT RIESKE, MITOCHONDRIAL"/>
    <property type="match status" value="1"/>
</dbReference>
<dbReference type="GO" id="GO:0051537">
    <property type="term" value="F:2 iron, 2 sulfur cluster binding"/>
    <property type="evidence" value="ECO:0007669"/>
    <property type="project" value="UniProtKB-KW"/>
</dbReference>
<evidence type="ECO:0000313" key="11">
    <source>
        <dbReference type="EMBL" id="SNR88019.1"/>
    </source>
</evidence>
<evidence type="ECO:0000259" key="10">
    <source>
        <dbReference type="PROSITE" id="PS51296"/>
    </source>
</evidence>
<organism evidence="11 12">
    <name type="scientific">Actinacidiphila glaucinigra</name>
    <dbReference type="NCBI Taxonomy" id="235986"/>
    <lineage>
        <taxon>Bacteria</taxon>
        <taxon>Bacillati</taxon>
        <taxon>Actinomycetota</taxon>
        <taxon>Actinomycetes</taxon>
        <taxon>Kitasatosporales</taxon>
        <taxon>Streptomycetaceae</taxon>
        <taxon>Actinacidiphila</taxon>
    </lineage>
</organism>
<dbReference type="Pfam" id="PF00355">
    <property type="entry name" value="Rieske"/>
    <property type="match status" value="1"/>
</dbReference>
<evidence type="ECO:0000256" key="4">
    <source>
        <dbReference type="ARBA" id="ARBA00022723"/>
    </source>
</evidence>
<dbReference type="InterPro" id="IPR005805">
    <property type="entry name" value="Rieske_Fe-S_prot_C"/>
</dbReference>
<dbReference type="InterPro" id="IPR036922">
    <property type="entry name" value="Rieske_2Fe-2S_sf"/>
</dbReference>
<evidence type="ECO:0000256" key="8">
    <source>
        <dbReference type="ARBA" id="ARBA00029586"/>
    </source>
</evidence>
<name>A0A238ZXM4_9ACTN</name>
<evidence type="ECO:0000256" key="3">
    <source>
        <dbReference type="ARBA" id="ARBA00022714"/>
    </source>
</evidence>
<comment type="function">
    <text evidence="1">Iron-sulfur subunit of the cytochrome bc1 complex, an essential component of the respiratory electron transport chain required for ATP synthesis. The bc1 complex catalyzes the oxidation of menaquinol and the reduction of cytochrome c in the respiratory chain. The bc1 complex operates through a Q-cycle mechanism that couples electron transfer to generation of the proton gradient that drives ATP synthesis.</text>
</comment>